<dbReference type="EMBL" id="AP021906">
    <property type="protein sequence ID" value="BBP88348.1"/>
    <property type="molecule type" value="Genomic_DNA"/>
</dbReference>
<evidence type="ECO:0000313" key="2">
    <source>
        <dbReference type="EMBL" id="BBP88348.1"/>
    </source>
</evidence>
<accession>A0A5S9M699</accession>
<name>A0A5S9M699_BACIA</name>
<feature type="coiled-coil region" evidence="1">
    <location>
        <begin position="6"/>
        <end position="33"/>
    </location>
</feature>
<proteinExistence type="predicted"/>
<gene>
    <name evidence="2" type="ORF">BsIDN1_19660</name>
</gene>
<organism evidence="2 3">
    <name type="scientific">Bacillus safensis</name>
    <dbReference type="NCBI Taxonomy" id="561879"/>
    <lineage>
        <taxon>Bacteria</taxon>
        <taxon>Bacillati</taxon>
        <taxon>Bacillota</taxon>
        <taxon>Bacilli</taxon>
        <taxon>Bacillales</taxon>
        <taxon>Bacillaceae</taxon>
        <taxon>Bacillus</taxon>
    </lineage>
</organism>
<dbReference type="PANTHER" id="PTHR32114">
    <property type="entry name" value="ABC TRANSPORTER ABCH.3"/>
    <property type="match status" value="1"/>
</dbReference>
<dbReference type="PANTHER" id="PTHR32114:SF2">
    <property type="entry name" value="ABC TRANSPORTER ABCH.3"/>
    <property type="match status" value="1"/>
</dbReference>
<feature type="coiled-coil region" evidence="1">
    <location>
        <begin position="75"/>
        <end position="102"/>
    </location>
</feature>
<evidence type="ECO:0000256" key="1">
    <source>
        <dbReference type="SAM" id="Coils"/>
    </source>
</evidence>
<sequence>MNQAVRHSVKQEIDEFEDKRKQCAANLKRISELLKDESLDEKQWSDIQLRKEAAEKALEEATVMSGSAYEHLRVMEENHQRFASIHERLAELQQEIDRLDKLQTVFKGNTFVEFLAEEQLESVSRDASARLGILNKTKVCD</sequence>
<dbReference type="Proteomes" id="UP000464658">
    <property type="component" value="Chromosome"/>
</dbReference>
<evidence type="ECO:0000313" key="3">
    <source>
        <dbReference type="Proteomes" id="UP000464658"/>
    </source>
</evidence>
<reference evidence="2 3" key="1">
    <citation type="submission" date="2019-12" db="EMBL/GenBank/DDBJ databases">
        <title>Full genome sequence of a Bacillus safensis strain isolated from commercially available natto in Indonesia.</title>
        <authorList>
            <person name="Yoshida M."/>
            <person name="Uomi M."/>
            <person name="Waturangi D."/>
            <person name="Ekaputri J.J."/>
            <person name="Setiamarga D.H.E."/>
        </authorList>
    </citation>
    <scope>NUCLEOTIDE SEQUENCE [LARGE SCALE GENOMIC DNA]</scope>
    <source>
        <strain evidence="2 3">IDN1</strain>
    </source>
</reference>
<keyword evidence="1" id="KW-0175">Coiled coil</keyword>
<dbReference type="AlphaFoldDB" id="A0A5S9M699"/>
<protein>
    <submittedName>
        <fullName evidence="2">Uncharacterized protein</fullName>
    </submittedName>
</protein>